<evidence type="ECO:0000256" key="2">
    <source>
        <dbReference type="SAM" id="Phobius"/>
    </source>
</evidence>
<dbReference type="EMBL" id="ML119682">
    <property type="protein sequence ID" value="RPA81077.1"/>
    <property type="molecule type" value="Genomic_DNA"/>
</dbReference>
<keyword evidence="2" id="KW-1133">Transmembrane helix</keyword>
<feature type="region of interest" description="Disordered" evidence="1">
    <location>
        <begin position="1"/>
        <end position="75"/>
    </location>
</feature>
<evidence type="ECO:0000313" key="3">
    <source>
        <dbReference type="EMBL" id="RPA81077.1"/>
    </source>
</evidence>
<feature type="transmembrane region" description="Helical" evidence="2">
    <location>
        <begin position="116"/>
        <end position="138"/>
    </location>
</feature>
<protein>
    <submittedName>
        <fullName evidence="3">Uncharacterized protein</fullName>
    </submittedName>
</protein>
<keyword evidence="2" id="KW-0812">Transmembrane</keyword>
<organism evidence="3 4">
    <name type="scientific">Ascobolus immersus RN42</name>
    <dbReference type="NCBI Taxonomy" id="1160509"/>
    <lineage>
        <taxon>Eukaryota</taxon>
        <taxon>Fungi</taxon>
        <taxon>Dikarya</taxon>
        <taxon>Ascomycota</taxon>
        <taxon>Pezizomycotina</taxon>
        <taxon>Pezizomycetes</taxon>
        <taxon>Pezizales</taxon>
        <taxon>Ascobolaceae</taxon>
        <taxon>Ascobolus</taxon>
    </lineage>
</organism>
<accession>A0A3N4I6I2</accession>
<keyword evidence="2" id="KW-0472">Membrane</keyword>
<name>A0A3N4I6I2_ASCIM</name>
<evidence type="ECO:0000256" key="1">
    <source>
        <dbReference type="SAM" id="MobiDB-lite"/>
    </source>
</evidence>
<sequence length="165" mass="18239">MPYSDSPKPKIASSFFTPPYRDIDTTYAPYKDDESDSESANSKPVKLVEHASGESTSLLDRPPATGSELNDAELGYGRSSRSRRLLPADLFTRDHVGSHLAEFTGWDSTRSDMLGFWFFVIIAVVVLMVFLVFIIVFVRAVGHFADGEGGLTVDEGWSGRGTRLR</sequence>
<proteinExistence type="predicted"/>
<keyword evidence="4" id="KW-1185">Reference proteome</keyword>
<reference evidence="3 4" key="1">
    <citation type="journal article" date="2018" name="Nat. Ecol. Evol.">
        <title>Pezizomycetes genomes reveal the molecular basis of ectomycorrhizal truffle lifestyle.</title>
        <authorList>
            <person name="Murat C."/>
            <person name="Payen T."/>
            <person name="Noel B."/>
            <person name="Kuo A."/>
            <person name="Morin E."/>
            <person name="Chen J."/>
            <person name="Kohler A."/>
            <person name="Krizsan K."/>
            <person name="Balestrini R."/>
            <person name="Da Silva C."/>
            <person name="Montanini B."/>
            <person name="Hainaut M."/>
            <person name="Levati E."/>
            <person name="Barry K.W."/>
            <person name="Belfiori B."/>
            <person name="Cichocki N."/>
            <person name="Clum A."/>
            <person name="Dockter R.B."/>
            <person name="Fauchery L."/>
            <person name="Guy J."/>
            <person name="Iotti M."/>
            <person name="Le Tacon F."/>
            <person name="Lindquist E.A."/>
            <person name="Lipzen A."/>
            <person name="Malagnac F."/>
            <person name="Mello A."/>
            <person name="Molinier V."/>
            <person name="Miyauchi S."/>
            <person name="Poulain J."/>
            <person name="Riccioni C."/>
            <person name="Rubini A."/>
            <person name="Sitrit Y."/>
            <person name="Splivallo R."/>
            <person name="Traeger S."/>
            <person name="Wang M."/>
            <person name="Zifcakova L."/>
            <person name="Wipf D."/>
            <person name="Zambonelli A."/>
            <person name="Paolocci F."/>
            <person name="Nowrousian M."/>
            <person name="Ottonello S."/>
            <person name="Baldrian P."/>
            <person name="Spatafora J.W."/>
            <person name="Henrissat B."/>
            <person name="Nagy L.G."/>
            <person name="Aury J.M."/>
            <person name="Wincker P."/>
            <person name="Grigoriev I.V."/>
            <person name="Bonfante P."/>
            <person name="Martin F.M."/>
        </authorList>
    </citation>
    <scope>NUCLEOTIDE SEQUENCE [LARGE SCALE GENOMIC DNA]</scope>
    <source>
        <strain evidence="3 4">RN42</strain>
    </source>
</reference>
<evidence type="ECO:0000313" key="4">
    <source>
        <dbReference type="Proteomes" id="UP000275078"/>
    </source>
</evidence>
<gene>
    <name evidence="3" type="ORF">BJ508DRAFT_346262</name>
</gene>
<dbReference type="AlphaFoldDB" id="A0A3N4I6I2"/>
<dbReference type="Proteomes" id="UP000275078">
    <property type="component" value="Unassembled WGS sequence"/>
</dbReference>